<comment type="caution">
    <text evidence="2">The sequence shown here is derived from an EMBL/GenBank/DDBJ whole genome shotgun (WGS) entry which is preliminary data.</text>
</comment>
<dbReference type="Proteomes" id="UP001491552">
    <property type="component" value="Unassembled WGS sequence"/>
</dbReference>
<dbReference type="RefSeq" id="WP_349134633.1">
    <property type="nucleotide sequence ID" value="NZ_JBBMFF010000084.1"/>
</dbReference>
<evidence type="ECO:0000256" key="1">
    <source>
        <dbReference type="SAM" id="SignalP"/>
    </source>
</evidence>
<gene>
    <name evidence="2" type="ORF">WMO66_01450</name>
</gene>
<reference evidence="2 3" key="1">
    <citation type="submission" date="2024-03" db="EMBL/GenBank/DDBJ databases">
        <title>Human intestinal bacterial collection.</title>
        <authorList>
            <person name="Pauvert C."/>
            <person name="Hitch T.C.A."/>
            <person name="Clavel T."/>
        </authorList>
    </citation>
    <scope>NUCLEOTIDE SEQUENCE [LARGE SCALE GENOMIC DNA]</scope>
    <source>
        <strain evidence="2 3">CLA-AA-H192</strain>
    </source>
</reference>
<dbReference type="EMBL" id="JBBMFF010000084">
    <property type="protein sequence ID" value="MEQ2509924.1"/>
    <property type="molecule type" value="Genomic_DNA"/>
</dbReference>
<evidence type="ECO:0000313" key="2">
    <source>
        <dbReference type="EMBL" id="MEQ2509924.1"/>
    </source>
</evidence>
<dbReference type="SUPFAM" id="SSF55486">
    <property type="entry name" value="Metalloproteases ('zincins'), catalytic domain"/>
    <property type="match status" value="1"/>
</dbReference>
<evidence type="ECO:0000313" key="3">
    <source>
        <dbReference type="Proteomes" id="UP001491552"/>
    </source>
</evidence>
<name>A0ABV1G3X1_9FIRM</name>
<keyword evidence="1" id="KW-0732">Signal</keyword>
<protein>
    <recommendedName>
        <fullName evidence="4">Oligoendopeptidase F</fullName>
    </recommendedName>
</protein>
<feature type="signal peptide" evidence="1">
    <location>
        <begin position="1"/>
        <end position="22"/>
    </location>
</feature>
<accession>A0ABV1G3X1</accession>
<dbReference type="PROSITE" id="PS51257">
    <property type="entry name" value="PROKAR_LIPOPROTEIN"/>
    <property type="match status" value="1"/>
</dbReference>
<sequence>MKKRCFALLLALALLLTGCSPLFDLYSAARGEYTRPDYSDGAISYREFQRPYQPRVKYTAEPDIEYVRPDVDSLCSTLKSIGASATGGKAAAADIINQFDAAYDDYVLFNTMGELAYLRYTRDLSDSYYEAEYTWCTDQTTRVEKAMEDCYTTMAKSSLRSALEEQYFGEDFFASYDSDGVYSDARTVALLQQESELQAQYVALQNDPSIEWNGSTRSVSELLENAVTADLYYEVLGAYYDAYGAQAGEIYIKLIQTRRELAGRLGYGSYADYAYDALYYRDYTPAQAERYVERVRTELAPVYTEAAEPMQLSALSADETMQHLHEAADTLGGEVQTAMGFLDAYSLYDITSSANKMPGSYTTYLESYEMPYIYISPEGTLADLLTAAHEFGHFVDGYVNCNQTFSIDCSEVFSQALEYLTLGSTSLGFARAAELRQYKLYDSLETFLTQACYYAFECKAYALPDSELTVEKLNELFAECCVDFGLFDEASAEQAARSWIDVQHFFSAPYYVISYCVSNDAALQIYQLEQETPGAGLKAFSDLLYAAPESTFLAMLQDGSLTSPFDESRMQDLAAYFKEAL</sequence>
<proteinExistence type="predicted"/>
<keyword evidence="3" id="KW-1185">Reference proteome</keyword>
<evidence type="ECO:0008006" key="4">
    <source>
        <dbReference type="Google" id="ProtNLM"/>
    </source>
</evidence>
<organism evidence="2 3">
    <name type="scientific">Faecousia intestinalis</name>
    <dbReference type="NCBI Taxonomy" id="3133167"/>
    <lineage>
        <taxon>Bacteria</taxon>
        <taxon>Bacillati</taxon>
        <taxon>Bacillota</taxon>
        <taxon>Clostridia</taxon>
        <taxon>Eubacteriales</taxon>
        <taxon>Oscillospiraceae</taxon>
        <taxon>Faecousia</taxon>
    </lineage>
</organism>
<dbReference type="Gene3D" id="1.10.1370.30">
    <property type="match status" value="1"/>
</dbReference>
<feature type="chain" id="PRO_5047497357" description="Oligoendopeptidase F" evidence="1">
    <location>
        <begin position="23"/>
        <end position="581"/>
    </location>
</feature>